<dbReference type="Pfam" id="PF00248">
    <property type="entry name" value="Aldo_ket_red"/>
    <property type="match status" value="1"/>
</dbReference>
<evidence type="ECO:0000313" key="3">
    <source>
        <dbReference type="Proteomes" id="UP001500002"/>
    </source>
</evidence>
<evidence type="ECO:0000313" key="2">
    <source>
        <dbReference type="EMBL" id="GAA1802267.1"/>
    </source>
</evidence>
<dbReference type="EMBL" id="BAAANJ010000002">
    <property type="protein sequence ID" value="GAA1802267.1"/>
    <property type="molecule type" value="Genomic_DNA"/>
</dbReference>
<proteinExistence type="predicted"/>
<name>A0ABN2LXE2_9MICO</name>
<organism evidence="2 3">
    <name type="scientific">Agromyces neolithicus</name>
    <dbReference type="NCBI Taxonomy" id="269420"/>
    <lineage>
        <taxon>Bacteria</taxon>
        <taxon>Bacillati</taxon>
        <taxon>Actinomycetota</taxon>
        <taxon>Actinomycetes</taxon>
        <taxon>Micrococcales</taxon>
        <taxon>Microbacteriaceae</taxon>
        <taxon>Agromyces</taxon>
    </lineage>
</organism>
<accession>A0ABN2LXE2</accession>
<keyword evidence="3" id="KW-1185">Reference proteome</keyword>
<dbReference type="Gene3D" id="3.20.20.100">
    <property type="entry name" value="NADP-dependent oxidoreductase domain"/>
    <property type="match status" value="1"/>
</dbReference>
<dbReference type="InterPro" id="IPR044477">
    <property type="entry name" value="FDH-like"/>
</dbReference>
<dbReference type="InterPro" id="IPR020471">
    <property type="entry name" value="AKR"/>
</dbReference>
<dbReference type="CDD" id="cd19162">
    <property type="entry name" value="AKR_FDH"/>
    <property type="match status" value="1"/>
</dbReference>
<evidence type="ECO:0000259" key="1">
    <source>
        <dbReference type="Pfam" id="PF00248"/>
    </source>
</evidence>
<protein>
    <submittedName>
        <fullName evidence="2">Aldo/keto reductase</fullName>
    </submittedName>
</protein>
<dbReference type="PANTHER" id="PTHR42686:SF1">
    <property type="entry name" value="GH17980P-RELATED"/>
    <property type="match status" value="1"/>
</dbReference>
<comment type="caution">
    <text evidence="2">The sequence shown here is derived from an EMBL/GenBank/DDBJ whole genome shotgun (WGS) entry which is preliminary data.</text>
</comment>
<dbReference type="PANTHER" id="PTHR42686">
    <property type="entry name" value="GH17980P-RELATED"/>
    <property type="match status" value="1"/>
</dbReference>
<dbReference type="RefSeq" id="WP_344293665.1">
    <property type="nucleotide sequence ID" value="NZ_BAAANJ010000002.1"/>
</dbReference>
<dbReference type="InterPro" id="IPR036812">
    <property type="entry name" value="NAD(P)_OxRdtase_dom_sf"/>
</dbReference>
<gene>
    <name evidence="2" type="ORF">GCM10009749_07970</name>
</gene>
<dbReference type="Proteomes" id="UP001500002">
    <property type="component" value="Unassembled WGS sequence"/>
</dbReference>
<feature type="domain" description="NADP-dependent oxidoreductase" evidence="1">
    <location>
        <begin position="14"/>
        <end position="317"/>
    </location>
</feature>
<dbReference type="SUPFAM" id="SSF51430">
    <property type="entry name" value="NAD(P)-linked oxidoreductase"/>
    <property type="match status" value="1"/>
</dbReference>
<reference evidence="2 3" key="1">
    <citation type="journal article" date="2019" name="Int. J. Syst. Evol. Microbiol.">
        <title>The Global Catalogue of Microorganisms (GCM) 10K type strain sequencing project: providing services to taxonomists for standard genome sequencing and annotation.</title>
        <authorList>
            <consortium name="The Broad Institute Genomics Platform"/>
            <consortium name="The Broad Institute Genome Sequencing Center for Infectious Disease"/>
            <person name="Wu L."/>
            <person name="Ma J."/>
        </authorList>
    </citation>
    <scope>NUCLEOTIDE SEQUENCE [LARGE SCALE GENOMIC DNA]</scope>
    <source>
        <strain evidence="2 3">JCM 14322</strain>
    </source>
</reference>
<dbReference type="InterPro" id="IPR023210">
    <property type="entry name" value="NADP_OxRdtase_dom"/>
</dbReference>
<sequence length="322" mass="34132">MTVTVTSAERLGSLGYGAASIGNLYREVSDAQSDAALAAAWDGGIRYFDTAPHYGLGLSERRLGAFLAEKPRDDFVISTKVGRVLDPNPDFSGGDDMAFDFAVPNRTVRRFDPSESGVRRSVEESLERLALDRIDIAFLHDPDAYDLDRGLAEGLPALAKLRDEGVVRAIGIGTNSADAATRAVREGDLDLVMIAGRYTLLEQPALAELLPACEERGVGVVAAAVFNSGLLATSTPGDSGRYNYRAVPAGVLAHAQRLADACRAEGVELPVAALQYPLEHPAVRSVVVGSASSADIAQNIARVGMPLPDGFWSRLRDAGLVP</sequence>